<dbReference type="EMBL" id="CANHGI010000003">
    <property type="protein sequence ID" value="CAI5446539.1"/>
    <property type="molecule type" value="Genomic_DNA"/>
</dbReference>
<dbReference type="Gene3D" id="1.10.510.10">
    <property type="entry name" value="Transferase(Phosphotransferase) domain 1"/>
    <property type="match status" value="1"/>
</dbReference>
<proteinExistence type="predicted"/>
<dbReference type="AlphaFoldDB" id="A0A9P1IJA0"/>
<dbReference type="InterPro" id="IPR011009">
    <property type="entry name" value="Kinase-like_dom_sf"/>
</dbReference>
<dbReference type="SUPFAM" id="SSF56112">
    <property type="entry name" value="Protein kinase-like (PK-like)"/>
    <property type="match status" value="1"/>
</dbReference>
<dbReference type="GO" id="GO:0004672">
    <property type="term" value="F:protein kinase activity"/>
    <property type="evidence" value="ECO:0007669"/>
    <property type="project" value="InterPro"/>
</dbReference>
<dbReference type="Proteomes" id="UP001152747">
    <property type="component" value="Unassembled WGS sequence"/>
</dbReference>
<feature type="compositionally biased region" description="Basic residues" evidence="1">
    <location>
        <begin position="401"/>
        <end position="418"/>
    </location>
</feature>
<evidence type="ECO:0000256" key="1">
    <source>
        <dbReference type="SAM" id="MobiDB-lite"/>
    </source>
</evidence>
<feature type="domain" description="Protein kinase" evidence="2">
    <location>
        <begin position="92"/>
        <end position="418"/>
    </location>
</feature>
<protein>
    <recommendedName>
        <fullName evidence="2">Protein kinase domain-containing protein</fullName>
    </recommendedName>
</protein>
<gene>
    <name evidence="3" type="ORF">CAMP_LOCUS9176</name>
</gene>
<dbReference type="PROSITE" id="PS50011">
    <property type="entry name" value="PROTEIN_KINASE_DOM"/>
    <property type="match status" value="1"/>
</dbReference>
<name>A0A9P1IJA0_9PELO</name>
<feature type="region of interest" description="Disordered" evidence="1">
    <location>
        <begin position="396"/>
        <end position="418"/>
    </location>
</feature>
<evidence type="ECO:0000313" key="3">
    <source>
        <dbReference type="EMBL" id="CAI5446539.1"/>
    </source>
</evidence>
<evidence type="ECO:0000259" key="2">
    <source>
        <dbReference type="PROSITE" id="PS50011"/>
    </source>
</evidence>
<evidence type="ECO:0000313" key="4">
    <source>
        <dbReference type="Proteomes" id="UP001152747"/>
    </source>
</evidence>
<dbReference type="Pfam" id="PF00069">
    <property type="entry name" value="Pkinase"/>
    <property type="match status" value="1"/>
</dbReference>
<reference evidence="3" key="1">
    <citation type="submission" date="2022-11" db="EMBL/GenBank/DDBJ databases">
        <authorList>
            <person name="Kikuchi T."/>
        </authorList>
    </citation>
    <scope>NUCLEOTIDE SEQUENCE</scope>
    <source>
        <strain evidence="3">PS1010</strain>
    </source>
</reference>
<dbReference type="GO" id="GO:0005524">
    <property type="term" value="F:ATP binding"/>
    <property type="evidence" value="ECO:0007669"/>
    <property type="project" value="InterPro"/>
</dbReference>
<dbReference type="InterPro" id="IPR050235">
    <property type="entry name" value="CK1_Ser-Thr_kinase"/>
</dbReference>
<organism evidence="3 4">
    <name type="scientific">Caenorhabditis angaria</name>
    <dbReference type="NCBI Taxonomy" id="860376"/>
    <lineage>
        <taxon>Eukaryota</taxon>
        <taxon>Metazoa</taxon>
        <taxon>Ecdysozoa</taxon>
        <taxon>Nematoda</taxon>
        <taxon>Chromadorea</taxon>
        <taxon>Rhabditida</taxon>
        <taxon>Rhabditina</taxon>
        <taxon>Rhabditomorpha</taxon>
        <taxon>Rhabditoidea</taxon>
        <taxon>Rhabditidae</taxon>
        <taxon>Peloderinae</taxon>
        <taxon>Caenorhabditis</taxon>
    </lineage>
</organism>
<accession>A0A9P1IJA0</accession>
<sequence>MTDLLFPFMGIPRYATEKHKLEDVQPSAGTSTMSTISVLSTPMKNTKHLKEALTKCEAAFKDEFIKEDTKDRDYATRVSTLLETDTYKYEIIDYVDRINTPMIARVHPVPDQPTITKYIAKIQSRKPINLQQSMYSLEKEFKFLSALSNQSKIEAKNVARLIDCGFDSDFRYLIFEEYGSDLQTMHNKYKPFGPPLAFLVTYHSYQAIKAIHSLGMLHRDIKPSCFALSKPFSLKIKDFYRTKMKISKGNPLRIKNVTVDQFCSRKSHSIGEVIDEFDDYESWLYTMMHMTCKDQLLWSPHECLEAKEKFHEAPKDYFWFGAPDMLILVPYLLRKCQKSHLFFESKIEELFSMEVKVFDEREQPEWHRVKDNQKKSVRAKPSAHMSMLMSVEERSMVVSPHKPKTKRNKHKKKLVLQL</sequence>
<keyword evidence="4" id="KW-1185">Reference proteome</keyword>
<dbReference type="InterPro" id="IPR000719">
    <property type="entry name" value="Prot_kinase_dom"/>
</dbReference>
<dbReference type="PANTHER" id="PTHR11909">
    <property type="entry name" value="CASEIN KINASE-RELATED"/>
    <property type="match status" value="1"/>
</dbReference>
<dbReference type="SMART" id="SM00220">
    <property type="entry name" value="S_TKc"/>
    <property type="match status" value="1"/>
</dbReference>
<comment type="caution">
    <text evidence="3">The sequence shown here is derived from an EMBL/GenBank/DDBJ whole genome shotgun (WGS) entry which is preliminary data.</text>
</comment>